<evidence type="ECO:0000256" key="2">
    <source>
        <dbReference type="ARBA" id="ARBA00022475"/>
    </source>
</evidence>
<dbReference type="AlphaFoldDB" id="A0A844G722"/>
<keyword evidence="2" id="KW-1003">Cell membrane</keyword>
<dbReference type="EMBL" id="VUNS01000045">
    <property type="protein sequence ID" value="MST99657.1"/>
    <property type="molecule type" value="Genomic_DNA"/>
</dbReference>
<dbReference type="PANTHER" id="PTHR35007:SF2">
    <property type="entry name" value="PILUS ASSEMBLE PROTEIN"/>
    <property type="match status" value="1"/>
</dbReference>
<evidence type="ECO:0000256" key="1">
    <source>
        <dbReference type="ARBA" id="ARBA00004651"/>
    </source>
</evidence>
<protein>
    <submittedName>
        <fullName evidence="8">Type II secretion system F family protein</fullName>
    </submittedName>
</protein>
<name>A0A844G722_9BACT</name>
<feature type="domain" description="Type II secretion system protein GspF" evidence="7">
    <location>
        <begin position="158"/>
        <end position="284"/>
    </location>
</feature>
<comment type="subcellular location">
    <subcellularLocation>
        <location evidence="1">Cell membrane</location>
        <topology evidence="1">Multi-pass membrane protein</topology>
    </subcellularLocation>
</comment>
<dbReference type="RefSeq" id="WP_154420823.1">
    <property type="nucleotide sequence ID" value="NZ_VUNS01000045.1"/>
</dbReference>
<feature type="transmembrane region" description="Helical" evidence="6">
    <location>
        <begin position="266"/>
        <end position="289"/>
    </location>
</feature>
<proteinExistence type="predicted"/>
<sequence>MKQIILYAMIFMAVVLPTLFFTVLSDDKRKKKVKEEKSLPPLLQFSRPPAVFFELLGFGTLFRKLFPEHTRSVQQKLDFAGLRISPGTFYCMQMFLFIFSALLAAGITGMSVDEENRISIPIAGLIAAFVGGSLPGILVGNLAQERQMQILRAIPYSIDLIASAMRGGLDFSAAIRFYVNLGIRSPLVDEYSRMLREMELGVIRTTALQNMAERIKIKEFTSFASAVALGTELGAPLTETMEIQGDEMRKARFALAETKAQRAPSLMLLPMALFILPAVFITILTPVFLKMKEAGVPLF</sequence>
<evidence type="ECO:0000313" key="8">
    <source>
        <dbReference type="EMBL" id="MST99657.1"/>
    </source>
</evidence>
<dbReference type="Proteomes" id="UP000435649">
    <property type="component" value="Unassembled WGS sequence"/>
</dbReference>
<evidence type="ECO:0000256" key="4">
    <source>
        <dbReference type="ARBA" id="ARBA00022989"/>
    </source>
</evidence>
<accession>A0A844G722</accession>
<keyword evidence="9" id="KW-1185">Reference proteome</keyword>
<organism evidence="8 9">
    <name type="scientific">Victivallis lenta</name>
    <dbReference type="NCBI Taxonomy" id="2606640"/>
    <lineage>
        <taxon>Bacteria</taxon>
        <taxon>Pseudomonadati</taxon>
        <taxon>Lentisphaerota</taxon>
        <taxon>Lentisphaeria</taxon>
        <taxon>Victivallales</taxon>
        <taxon>Victivallaceae</taxon>
        <taxon>Victivallis</taxon>
    </lineage>
</organism>
<dbReference type="InterPro" id="IPR018076">
    <property type="entry name" value="T2SS_GspF_dom"/>
</dbReference>
<feature type="transmembrane region" description="Helical" evidence="6">
    <location>
        <begin position="87"/>
        <end position="112"/>
    </location>
</feature>
<keyword evidence="3 6" id="KW-0812">Transmembrane</keyword>
<dbReference type="PANTHER" id="PTHR35007">
    <property type="entry name" value="INTEGRAL MEMBRANE PROTEIN-RELATED"/>
    <property type="match status" value="1"/>
</dbReference>
<evidence type="ECO:0000256" key="6">
    <source>
        <dbReference type="SAM" id="Phobius"/>
    </source>
</evidence>
<evidence type="ECO:0000313" key="9">
    <source>
        <dbReference type="Proteomes" id="UP000435649"/>
    </source>
</evidence>
<dbReference type="Pfam" id="PF00482">
    <property type="entry name" value="T2SSF"/>
    <property type="match status" value="1"/>
</dbReference>
<evidence type="ECO:0000259" key="7">
    <source>
        <dbReference type="Pfam" id="PF00482"/>
    </source>
</evidence>
<feature type="transmembrane region" description="Helical" evidence="6">
    <location>
        <begin position="118"/>
        <end position="143"/>
    </location>
</feature>
<evidence type="ECO:0000256" key="5">
    <source>
        <dbReference type="ARBA" id="ARBA00023136"/>
    </source>
</evidence>
<keyword evidence="4 6" id="KW-1133">Transmembrane helix</keyword>
<comment type="caution">
    <text evidence="8">The sequence shown here is derived from an EMBL/GenBank/DDBJ whole genome shotgun (WGS) entry which is preliminary data.</text>
</comment>
<reference evidence="8 9" key="1">
    <citation type="submission" date="2019-08" db="EMBL/GenBank/DDBJ databases">
        <title>In-depth cultivation of the pig gut microbiome towards novel bacterial diversity and tailored functional studies.</title>
        <authorList>
            <person name="Wylensek D."/>
            <person name="Hitch T.C.A."/>
            <person name="Clavel T."/>
        </authorList>
    </citation>
    <scope>NUCLEOTIDE SEQUENCE [LARGE SCALE GENOMIC DNA]</scope>
    <source>
        <strain evidence="8 9">BBE-744-WT-12</strain>
    </source>
</reference>
<evidence type="ECO:0000256" key="3">
    <source>
        <dbReference type="ARBA" id="ARBA00022692"/>
    </source>
</evidence>
<dbReference type="GO" id="GO:0005886">
    <property type="term" value="C:plasma membrane"/>
    <property type="evidence" value="ECO:0007669"/>
    <property type="project" value="UniProtKB-SubCell"/>
</dbReference>
<gene>
    <name evidence="8" type="ORF">FYJ85_21745</name>
</gene>
<keyword evidence="5 6" id="KW-0472">Membrane</keyword>